<dbReference type="GO" id="GO:0005524">
    <property type="term" value="F:ATP binding"/>
    <property type="evidence" value="ECO:0007669"/>
    <property type="project" value="UniProtKB-KW"/>
</dbReference>
<comment type="caution">
    <text evidence="5">The sequence shown here is derived from an EMBL/GenBank/DDBJ whole genome shotgun (WGS) entry which is preliminary data.</text>
</comment>
<dbReference type="InterPro" id="IPR003439">
    <property type="entry name" value="ABC_transporter-like_ATP-bd"/>
</dbReference>
<dbReference type="PROSITE" id="PS50893">
    <property type="entry name" value="ABC_TRANSPORTER_2"/>
    <property type="match status" value="1"/>
</dbReference>
<evidence type="ECO:0000256" key="1">
    <source>
        <dbReference type="ARBA" id="ARBA00022448"/>
    </source>
</evidence>
<evidence type="ECO:0000313" key="5">
    <source>
        <dbReference type="EMBL" id="MFD2159281.1"/>
    </source>
</evidence>
<dbReference type="Proteomes" id="UP001597389">
    <property type="component" value="Unassembled WGS sequence"/>
</dbReference>
<dbReference type="PROSITE" id="PS00211">
    <property type="entry name" value="ABC_TRANSPORTER_1"/>
    <property type="match status" value="1"/>
</dbReference>
<dbReference type="InterPro" id="IPR027417">
    <property type="entry name" value="P-loop_NTPase"/>
</dbReference>
<gene>
    <name evidence="5" type="ORF">ACFSW8_10260</name>
</gene>
<dbReference type="SUPFAM" id="SSF52540">
    <property type="entry name" value="P-loop containing nucleoside triphosphate hydrolases"/>
    <property type="match status" value="1"/>
</dbReference>
<dbReference type="InterPro" id="IPR003593">
    <property type="entry name" value="AAA+_ATPase"/>
</dbReference>
<feature type="non-terminal residue" evidence="5">
    <location>
        <position position="211"/>
    </location>
</feature>
<keyword evidence="6" id="KW-1185">Reference proteome</keyword>
<keyword evidence="2" id="KW-0547">Nucleotide-binding</keyword>
<dbReference type="InterPro" id="IPR017871">
    <property type="entry name" value="ABC_transporter-like_CS"/>
</dbReference>
<dbReference type="SMART" id="SM00382">
    <property type="entry name" value="AAA"/>
    <property type="match status" value="1"/>
</dbReference>
<feature type="domain" description="ABC transporter" evidence="4">
    <location>
        <begin position="13"/>
        <end position="210"/>
    </location>
</feature>
<evidence type="ECO:0000256" key="3">
    <source>
        <dbReference type="ARBA" id="ARBA00022840"/>
    </source>
</evidence>
<evidence type="ECO:0000313" key="6">
    <source>
        <dbReference type="Proteomes" id="UP001597389"/>
    </source>
</evidence>
<evidence type="ECO:0000256" key="2">
    <source>
        <dbReference type="ARBA" id="ARBA00022741"/>
    </source>
</evidence>
<evidence type="ECO:0000259" key="4">
    <source>
        <dbReference type="PROSITE" id="PS50893"/>
    </source>
</evidence>
<reference evidence="6" key="1">
    <citation type="journal article" date="2019" name="Int. J. Syst. Evol. Microbiol.">
        <title>The Global Catalogue of Microorganisms (GCM) 10K type strain sequencing project: providing services to taxonomists for standard genome sequencing and annotation.</title>
        <authorList>
            <consortium name="The Broad Institute Genomics Platform"/>
            <consortium name="The Broad Institute Genome Sequencing Center for Infectious Disease"/>
            <person name="Wu L."/>
            <person name="Ma J."/>
        </authorList>
    </citation>
    <scope>NUCLEOTIDE SEQUENCE [LARGE SCALE GENOMIC DNA]</scope>
    <source>
        <strain evidence="6">CCUG 57942</strain>
    </source>
</reference>
<name>A0ABW4ZBE3_9BACT</name>
<dbReference type="Pfam" id="PF00005">
    <property type="entry name" value="ABC_tran"/>
    <property type="match status" value="1"/>
</dbReference>
<keyword evidence="3 5" id="KW-0067">ATP-binding</keyword>
<dbReference type="PANTHER" id="PTHR43423">
    <property type="entry name" value="ABC TRANSPORTER I FAMILY MEMBER 17"/>
    <property type="match status" value="1"/>
</dbReference>
<organism evidence="5 6">
    <name type="scientific">Rubritalea tangerina</name>
    <dbReference type="NCBI Taxonomy" id="430798"/>
    <lineage>
        <taxon>Bacteria</taxon>
        <taxon>Pseudomonadati</taxon>
        <taxon>Verrucomicrobiota</taxon>
        <taxon>Verrucomicrobiia</taxon>
        <taxon>Verrucomicrobiales</taxon>
        <taxon>Rubritaleaceae</taxon>
        <taxon>Rubritalea</taxon>
    </lineage>
</organism>
<dbReference type="PANTHER" id="PTHR43423:SF1">
    <property type="entry name" value="ABC TRANSPORTER I FAMILY MEMBER 17"/>
    <property type="match status" value="1"/>
</dbReference>
<dbReference type="EMBL" id="JBHUJB010000042">
    <property type="protein sequence ID" value="MFD2159281.1"/>
    <property type="molecule type" value="Genomic_DNA"/>
</dbReference>
<dbReference type="Gene3D" id="3.40.50.300">
    <property type="entry name" value="P-loop containing nucleotide triphosphate hydrolases"/>
    <property type="match status" value="1"/>
</dbReference>
<dbReference type="RefSeq" id="WP_377178160.1">
    <property type="nucleotide sequence ID" value="NZ_JBHUJB010000042.1"/>
</dbReference>
<keyword evidence="1" id="KW-0813">Transport</keyword>
<proteinExistence type="predicted"/>
<sequence>MLSDHQFQGESHIEVNNLTLQYHSDIPPTLDHLSIAFPKAQITAVIGPSGCGKSTLLRCLNRLLEPPPESIFIGGKDLTTIPVLELRRDVSMVLQAASIFPGTVRDNLLFGPTLTQQSPNPKELSQLLDTVHLPTKILDSDASQLSGGQAQRVSIARALANKPKVLLLDEPTSALDPAATRTIEKSLTDLNGTDLSGFSCSPSMRDFSKGF</sequence>
<accession>A0ABW4ZBE3</accession>
<protein>
    <submittedName>
        <fullName evidence="5">ATP-binding cassette domain-containing protein</fullName>
    </submittedName>
</protein>